<evidence type="ECO:0000256" key="7">
    <source>
        <dbReference type="ARBA" id="ARBA00023002"/>
    </source>
</evidence>
<dbReference type="GO" id="GO:0020037">
    <property type="term" value="F:heme binding"/>
    <property type="evidence" value="ECO:0007669"/>
    <property type="project" value="TreeGrafter"/>
</dbReference>
<comment type="subcellular location">
    <subcellularLocation>
        <location evidence="1">Cell membrane</location>
        <topology evidence="1">Multi-pass membrane protein</topology>
    </subcellularLocation>
</comment>
<keyword evidence="2" id="KW-0813">Transport</keyword>
<dbReference type="InterPro" id="IPR023234">
    <property type="entry name" value="NarG-like_domain"/>
</dbReference>
<reference evidence="11 12" key="1">
    <citation type="submission" date="2018-02" db="EMBL/GenBank/DDBJ databases">
        <title>8 Nocardia nova and 1 Nocardia cyriacigeorgica strain used for evolution to TMP-SMX.</title>
        <authorList>
            <person name="Mehta H."/>
            <person name="Weng J."/>
            <person name="Shamoo Y."/>
        </authorList>
    </citation>
    <scope>NUCLEOTIDE SEQUENCE [LARGE SCALE GENOMIC DNA]</scope>
    <source>
        <strain evidence="11 12">MDA3139</strain>
    </source>
</reference>
<keyword evidence="8 9" id="KW-0472">Membrane</keyword>
<proteinExistence type="predicted"/>
<evidence type="ECO:0000259" key="10">
    <source>
        <dbReference type="Pfam" id="PF02665"/>
    </source>
</evidence>
<protein>
    <recommendedName>
        <fullName evidence="10">NarG-like domain-containing protein</fullName>
    </recommendedName>
</protein>
<dbReference type="Pfam" id="PF02665">
    <property type="entry name" value="Nitrate_red_gam"/>
    <property type="match status" value="1"/>
</dbReference>
<feature type="transmembrane region" description="Helical" evidence="9">
    <location>
        <begin position="160"/>
        <end position="185"/>
    </location>
</feature>
<evidence type="ECO:0000256" key="5">
    <source>
        <dbReference type="ARBA" id="ARBA00022982"/>
    </source>
</evidence>
<dbReference type="SUPFAM" id="SSF103501">
    <property type="entry name" value="Respiratory nitrate reductase 1 gamma chain"/>
    <property type="match status" value="1"/>
</dbReference>
<evidence type="ECO:0000256" key="3">
    <source>
        <dbReference type="ARBA" id="ARBA00022475"/>
    </source>
</evidence>
<sequence length="216" mass="24732">MKHGRNHFQNQSQRLDRIGSARGVVERFVVHSLDTEGRIPGERAFLVRQSDRDDDQRPRLAQLAARDDLMTRLWHRCSYSVFVTAGGVRATTTPIDYVALVLLLIVVITGVAPTIFVNLIGEGYDYRTTVALWFRGLFGGNPEVSSMVGAPLIYRIHATAAWAIWIVWPFSRLVHAWSLPVWYLWRPYIVYRDRVATVPHEPGTSGRRWRSIGSRY</sequence>
<accession>A0A2S6A735</accession>
<dbReference type="GO" id="GO:0008940">
    <property type="term" value="F:nitrate reductase activity"/>
    <property type="evidence" value="ECO:0007669"/>
    <property type="project" value="TreeGrafter"/>
</dbReference>
<gene>
    <name evidence="11" type="ORF">C5E45_34535</name>
</gene>
<evidence type="ECO:0000256" key="9">
    <source>
        <dbReference type="SAM" id="Phobius"/>
    </source>
</evidence>
<dbReference type="OrthoDB" id="9788113at2"/>
<dbReference type="Proteomes" id="UP000239874">
    <property type="component" value="Unassembled WGS sequence"/>
</dbReference>
<comment type="caution">
    <text evidence="11">The sequence shown here is derived from an EMBL/GenBank/DDBJ whole genome shotgun (WGS) entry which is preliminary data.</text>
</comment>
<feature type="transmembrane region" description="Helical" evidence="9">
    <location>
        <begin position="97"/>
        <end position="120"/>
    </location>
</feature>
<dbReference type="AlphaFoldDB" id="A0A2S6A735"/>
<dbReference type="PANTHER" id="PTHR30598:SF3">
    <property type="entry name" value="RESPIRATORY NITRATE REDUCTASE 1 GAMMA CHAIN"/>
    <property type="match status" value="1"/>
</dbReference>
<dbReference type="PANTHER" id="PTHR30598">
    <property type="entry name" value="NITRATE REDUCTASE PRIVATE CHAPERONE, REDOX ENZYME MATURATION PROTEIN REMP FAMILY"/>
    <property type="match status" value="1"/>
</dbReference>
<feature type="domain" description="NarG-like" evidence="10">
    <location>
        <begin position="84"/>
        <end position="194"/>
    </location>
</feature>
<keyword evidence="7" id="KW-0560">Oxidoreductase</keyword>
<organism evidence="11 12">
    <name type="scientific">Nocardia nova</name>
    <dbReference type="NCBI Taxonomy" id="37330"/>
    <lineage>
        <taxon>Bacteria</taxon>
        <taxon>Bacillati</taxon>
        <taxon>Actinomycetota</taxon>
        <taxon>Actinomycetes</taxon>
        <taxon>Mycobacteriales</taxon>
        <taxon>Nocardiaceae</taxon>
        <taxon>Nocardia</taxon>
    </lineage>
</organism>
<name>A0A2S6A735_9NOCA</name>
<keyword evidence="5" id="KW-0249">Electron transport</keyword>
<evidence type="ECO:0000256" key="2">
    <source>
        <dbReference type="ARBA" id="ARBA00022448"/>
    </source>
</evidence>
<dbReference type="GO" id="GO:0005886">
    <property type="term" value="C:plasma membrane"/>
    <property type="evidence" value="ECO:0007669"/>
    <property type="project" value="UniProtKB-SubCell"/>
</dbReference>
<evidence type="ECO:0000313" key="12">
    <source>
        <dbReference type="Proteomes" id="UP000239874"/>
    </source>
</evidence>
<evidence type="ECO:0000256" key="1">
    <source>
        <dbReference type="ARBA" id="ARBA00004651"/>
    </source>
</evidence>
<dbReference type="Gene3D" id="1.20.950.20">
    <property type="entry name" value="Transmembrane di-heme cytochromes, Chain C"/>
    <property type="match status" value="1"/>
</dbReference>
<dbReference type="GO" id="GO:0019645">
    <property type="term" value="P:anaerobic electron transport chain"/>
    <property type="evidence" value="ECO:0007669"/>
    <property type="project" value="TreeGrafter"/>
</dbReference>
<evidence type="ECO:0000313" key="11">
    <source>
        <dbReference type="EMBL" id="PPJ28286.1"/>
    </source>
</evidence>
<evidence type="ECO:0000256" key="8">
    <source>
        <dbReference type="ARBA" id="ARBA00023136"/>
    </source>
</evidence>
<dbReference type="EMBL" id="PSZC01000055">
    <property type="protein sequence ID" value="PPJ28286.1"/>
    <property type="molecule type" value="Genomic_DNA"/>
</dbReference>
<dbReference type="GO" id="GO:0009055">
    <property type="term" value="F:electron transfer activity"/>
    <property type="evidence" value="ECO:0007669"/>
    <property type="project" value="TreeGrafter"/>
</dbReference>
<evidence type="ECO:0000256" key="6">
    <source>
        <dbReference type="ARBA" id="ARBA00022989"/>
    </source>
</evidence>
<dbReference type="InterPro" id="IPR051936">
    <property type="entry name" value="Heme-iron_electron_transfer"/>
</dbReference>
<evidence type="ECO:0000256" key="4">
    <source>
        <dbReference type="ARBA" id="ARBA00022692"/>
    </source>
</evidence>
<keyword evidence="3" id="KW-1003">Cell membrane</keyword>
<dbReference type="InterPro" id="IPR036197">
    <property type="entry name" value="NarG-like_sf"/>
</dbReference>
<keyword evidence="6 9" id="KW-1133">Transmembrane helix</keyword>
<keyword evidence="4 9" id="KW-0812">Transmembrane</keyword>